<dbReference type="GO" id="GO:0006950">
    <property type="term" value="P:response to stress"/>
    <property type="evidence" value="ECO:0007669"/>
    <property type="project" value="UniProtKB-ARBA"/>
</dbReference>
<dbReference type="NCBIfam" id="TIGR01064">
    <property type="entry name" value="pyruv_kin"/>
    <property type="match status" value="1"/>
</dbReference>
<sequence length="470" mass="52004">MIKKTKIVATIGPATENKISMEELALAGMDVVRLNFSHGNYKEHLNRINLARLVSKKINKPIAILQDLSGPKIRIGDFYSESIILRKGQTFILTANKCVGDEKKVFINYPNLPKEIKSGERILLNDGKNELKVEKILGNEIRCKIIVGGEIKGRRGVNFPDSNLRISSLTKKDREDIKFGIKNKVDFMAISFVRKPSDILELRNILNKAKTNIKIIAKIETKEAIENLDEIIKAADGVMVARGDLAVEMLAEHVPILQKNIIKKCNYAGKPVITATQMLDSMIKNPVPTRAEVNDVANAILDGTDAVMLSEETALGNYPIEAVSVMARIARHTEENYDHEEILKHAHLLPKSINDSISYGIVTAAHNIGAKAIIALTEYGNAARMISRYKPKQPIIALTPNRKTYNQLSLSFGCQPMLIKYFKEISEVIEEAKKIAVKNKIAKIGDKVVIGAGIPFGKAGSTNLLIVQVV</sequence>
<evidence type="ECO:0000256" key="7">
    <source>
        <dbReference type="ARBA" id="ARBA00022723"/>
    </source>
</evidence>
<evidence type="ECO:0000256" key="5">
    <source>
        <dbReference type="ARBA" id="ARBA00012142"/>
    </source>
</evidence>
<dbReference type="SUPFAM" id="SSF51621">
    <property type="entry name" value="Phosphoenolpyruvate/pyruvate domain"/>
    <property type="match status" value="1"/>
</dbReference>
<dbReference type="InterPro" id="IPR015813">
    <property type="entry name" value="Pyrv/PenolPyrv_kinase-like_dom"/>
</dbReference>
<feature type="domain" description="Pyruvate kinase C-terminal" evidence="17">
    <location>
        <begin position="355"/>
        <end position="467"/>
    </location>
</feature>
<evidence type="ECO:0000256" key="2">
    <source>
        <dbReference type="ARBA" id="ARBA00001958"/>
    </source>
</evidence>
<accession>A0A0G0FWB4</accession>
<evidence type="ECO:0000256" key="9">
    <source>
        <dbReference type="ARBA" id="ARBA00022777"/>
    </source>
</evidence>
<dbReference type="InterPro" id="IPR015806">
    <property type="entry name" value="Pyrv_Knase_insert_dom_sf"/>
</dbReference>
<dbReference type="Proteomes" id="UP000034044">
    <property type="component" value="Unassembled WGS sequence"/>
</dbReference>
<dbReference type="GO" id="GO:0004743">
    <property type="term" value="F:pyruvate kinase activity"/>
    <property type="evidence" value="ECO:0007669"/>
    <property type="project" value="UniProtKB-UniRule"/>
</dbReference>
<dbReference type="InterPro" id="IPR018209">
    <property type="entry name" value="Pyrv_Knase_AS"/>
</dbReference>
<dbReference type="EMBL" id="LBSR01000002">
    <property type="protein sequence ID" value="KKQ23303.1"/>
    <property type="molecule type" value="Genomic_DNA"/>
</dbReference>
<dbReference type="Pfam" id="PF02887">
    <property type="entry name" value="PK_C"/>
    <property type="match status" value="1"/>
</dbReference>
<evidence type="ECO:0000256" key="11">
    <source>
        <dbReference type="ARBA" id="ARBA00022842"/>
    </source>
</evidence>
<keyword evidence="9 15" id="KW-0418">Kinase</keyword>
<dbReference type="InterPro" id="IPR015793">
    <property type="entry name" value="Pyrv_Knase_brl"/>
</dbReference>
<evidence type="ECO:0000256" key="10">
    <source>
        <dbReference type="ARBA" id="ARBA00022840"/>
    </source>
</evidence>
<evidence type="ECO:0000256" key="3">
    <source>
        <dbReference type="ARBA" id="ARBA00004997"/>
    </source>
</evidence>
<dbReference type="FunFam" id="2.40.33.10:FF:000001">
    <property type="entry name" value="Pyruvate kinase"/>
    <property type="match status" value="1"/>
</dbReference>
<dbReference type="FunFam" id="3.20.20.60:FF:000001">
    <property type="entry name" value="Pyruvate kinase"/>
    <property type="match status" value="1"/>
</dbReference>
<keyword evidence="10" id="KW-0067">ATP-binding</keyword>
<dbReference type="InterPro" id="IPR036918">
    <property type="entry name" value="Pyrv_Knase_C_sf"/>
</dbReference>
<evidence type="ECO:0000256" key="1">
    <source>
        <dbReference type="ARBA" id="ARBA00001946"/>
    </source>
</evidence>
<evidence type="ECO:0000256" key="15">
    <source>
        <dbReference type="RuleBase" id="RU000504"/>
    </source>
</evidence>
<dbReference type="InterPro" id="IPR001697">
    <property type="entry name" value="Pyr_Knase"/>
</dbReference>
<keyword evidence="6 15" id="KW-0808">Transferase</keyword>
<dbReference type="EC" id="2.7.1.40" evidence="5 14"/>
<comment type="caution">
    <text evidence="18">The sequence shown here is derived from an EMBL/GenBank/DDBJ whole genome shotgun (WGS) entry which is preliminary data.</text>
</comment>
<comment type="similarity">
    <text evidence="4 15">Belongs to the pyruvate kinase family.</text>
</comment>
<comment type="cofactor">
    <cofactor evidence="2">
        <name>K(+)</name>
        <dbReference type="ChEBI" id="CHEBI:29103"/>
    </cofactor>
</comment>
<dbReference type="PRINTS" id="PR01050">
    <property type="entry name" value="PYRUVTKNASE"/>
</dbReference>
<evidence type="ECO:0000256" key="13">
    <source>
        <dbReference type="ARBA" id="ARBA00023317"/>
    </source>
</evidence>
<evidence type="ECO:0000256" key="14">
    <source>
        <dbReference type="NCBIfam" id="TIGR01064"/>
    </source>
</evidence>
<evidence type="ECO:0000256" key="4">
    <source>
        <dbReference type="ARBA" id="ARBA00008663"/>
    </source>
</evidence>
<keyword evidence="7" id="KW-0479">Metal-binding</keyword>
<dbReference type="Gene3D" id="3.20.20.60">
    <property type="entry name" value="Phosphoenolpyruvate-binding domains"/>
    <property type="match status" value="1"/>
</dbReference>
<dbReference type="SUPFAM" id="SSF50800">
    <property type="entry name" value="PK beta-barrel domain-like"/>
    <property type="match status" value="1"/>
</dbReference>
<keyword evidence="12 15" id="KW-0324">Glycolysis</keyword>
<evidence type="ECO:0000256" key="8">
    <source>
        <dbReference type="ARBA" id="ARBA00022741"/>
    </source>
</evidence>
<dbReference type="InterPro" id="IPR040442">
    <property type="entry name" value="Pyrv_kinase-like_dom_sf"/>
</dbReference>
<dbReference type="PANTHER" id="PTHR11817">
    <property type="entry name" value="PYRUVATE KINASE"/>
    <property type="match status" value="1"/>
</dbReference>
<comment type="pathway">
    <text evidence="3 15">Carbohydrate degradation; glycolysis; pyruvate from D-glyceraldehyde 3-phosphate: step 5/5.</text>
</comment>
<feature type="domain" description="Pyruvate kinase barrel" evidence="16">
    <location>
        <begin position="3"/>
        <end position="323"/>
    </location>
</feature>
<evidence type="ECO:0000313" key="19">
    <source>
        <dbReference type="Proteomes" id="UP000034044"/>
    </source>
</evidence>
<dbReference type="InterPro" id="IPR015795">
    <property type="entry name" value="Pyrv_Knase_C"/>
</dbReference>
<name>A0A0G0FWB4_9BACT</name>
<reference evidence="18 19" key="1">
    <citation type="journal article" date="2015" name="Nature">
        <title>rRNA introns, odd ribosomes, and small enigmatic genomes across a large radiation of phyla.</title>
        <authorList>
            <person name="Brown C.T."/>
            <person name="Hug L.A."/>
            <person name="Thomas B.C."/>
            <person name="Sharon I."/>
            <person name="Castelle C.J."/>
            <person name="Singh A."/>
            <person name="Wilkins M.J."/>
            <person name="Williams K.H."/>
            <person name="Banfield J.F."/>
        </authorList>
    </citation>
    <scope>NUCLEOTIDE SEQUENCE [LARGE SCALE GENOMIC DNA]</scope>
</reference>
<keyword evidence="8" id="KW-0547">Nucleotide-binding</keyword>
<dbReference type="GO" id="GO:0005524">
    <property type="term" value="F:ATP binding"/>
    <property type="evidence" value="ECO:0007669"/>
    <property type="project" value="UniProtKB-KW"/>
</dbReference>
<dbReference type="PROSITE" id="PS00110">
    <property type="entry name" value="PYRUVATE_KINASE"/>
    <property type="match status" value="1"/>
</dbReference>
<dbReference type="GO" id="GO:0030955">
    <property type="term" value="F:potassium ion binding"/>
    <property type="evidence" value="ECO:0007669"/>
    <property type="project" value="UniProtKB-UniRule"/>
</dbReference>
<dbReference type="SUPFAM" id="SSF52935">
    <property type="entry name" value="PK C-terminal domain-like"/>
    <property type="match status" value="1"/>
</dbReference>
<dbReference type="NCBIfam" id="NF004978">
    <property type="entry name" value="PRK06354.1"/>
    <property type="match status" value="1"/>
</dbReference>
<dbReference type="GO" id="GO:0000287">
    <property type="term" value="F:magnesium ion binding"/>
    <property type="evidence" value="ECO:0007669"/>
    <property type="project" value="UniProtKB-UniRule"/>
</dbReference>
<gene>
    <name evidence="18" type="ORF">US36_C0002G0028</name>
</gene>
<dbReference type="NCBIfam" id="NF004491">
    <property type="entry name" value="PRK05826.1"/>
    <property type="match status" value="1"/>
</dbReference>
<dbReference type="PATRIC" id="fig|1619010.3.peg.76"/>
<dbReference type="GO" id="GO:0016301">
    <property type="term" value="F:kinase activity"/>
    <property type="evidence" value="ECO:0007669"/>
    <property type="project" value="UniProtKB-KW"/>
</dbReference>
<evidence type="ECO:0000259" key="17">
    <source>
        <dbReference type="Pfam" id="PF02887"/>
    </source>
</evidence>
<keyword evidence="11 15" id="KW-0460">Magnesium</keyword>
<evidence type="ECO:0000313" key="18">
    <source>
        <dbReference type="EMBL" id="KKQ23303.1"/>
    </source>
</evidence>
<dbReference type="InterPro" id="IPR011037">
    <property type="entry name" value="Pyrv_Knase-like_insert_dom_sf"/>
</dbReference>
<organism evidence="18 19">
    <name type="scientific">Candidatus Wolfebacteria bacterium GW2011_GWC1_37_10</name>
    <dbReference type="NCBI Taxonomy" id="1619010"/>
    <lineage>
        <taxon>Bacteria</taxon>
        <taxon>Candidatus Wolfeibacteriota</taxon>
    </lineage>
</organism>
<keyword evidence="13 18" id="KW-0670">Pyruvate</keyword>
<dbReference type="Pfam" id="PF00224">
    <property type="entry name" value="PK"/>
    <property type="match status" value="1"/>
</dbReference>
<proteinExistence type="inferred from homology"/>
<comment type="cofactor">
    <cofactor evidence="1">
        <name>Mg(2+)</name>
        <dbReference type="ChEBI" id="CHEBI:18420"/>
    </cofactor>
</comment>
<evidence type="ECO:0000256" key="12">
    <source>
        <dbReference type="ARBA" id="ARBA00023152"/>
    </source>
</evidence>
<dbReference type="AlphaFoldDB" id="A0A0G0FWB4"/>
<dbReference type="UniPathway" id="UPA00109">
    <property type="reaction ID" value="UER00188"/>
</dbReference>
<comment type="catalytic activity">
    <reaction evidence="15">
        <text>pyruvate + ATP = phosphoenolpyruvate + ADP + H(+)</text>
        <dbReference type="Rhea" id="RHEA:18157"/>
        <dbReference type="ChEBI" id="CHEBI:15361"/>
        <dbReference type="ChEBI" id="CHEBI:15378"/>
        <dbReference type="ChEBI" id="CHEBI:30616"/>
        <dbReference type="ChEBI" id="CHEBI:58702"/>
        <dbReference type="ChEBI" id="CHEBI:456216"/>
        <dbReference type="EC" id="2.7.1.40"/>
    </reaction>
</comment>
<dbReference type="Gene3D" id="3.40.1380.20">
    <property type="entry name" value="Pyruvate kinase, C-terminal domain"/>
    <property type="match status" value="1"/>
</dbReference>
<protein>
    <recommendedName>
        <fullName evidence="5 14">Pyruvate kinase</fullName>
        <ecNumber evidence="5 14">2.7.1.40</ecNumber>
    </recommendedName>
</protein>
<evidence type="ECO:0000259" key="16">
    <source>
        <dbReference type="Pfam" id="PF00224"/>
    </source>
</evidence>
<dbReference type="Gene3D" id="2.40.33.10">
    <property type="entry name" value="PK beta-barrel domain-like"/>
    <property type="match status" value="1"/>
</dbReference>
<evidence type="ECO:0000256" key="6">
    <source>
        <dbReference type="ARBA" id="ARBA00022679"/>
    </source>
</evidence>